<keyword evidence="2" id="KW-1185">Reference proteome</keyword>
<dbReference type="EMBL" id="JAHLDV010000048">
    <property type="protein sequence ID" value="MBU3161124.1"/>
    <property type="molecule type" value="Genomic_DNA"/>
</dbReference>
<evidence type="ECO:0000313" key="1">
    <source>
        <dbReference type="EMBL" id="MBU3161124.1"/>
    </source>
</evidence>
<accession>A0ABS6BWZ8</accession>
<dbReference type="InterPro" id="IPR027972">
    <property type="entry name" value="DUF4489"/>
</dbReference>
<dbReference type="Pfam" id="PF14879">
    <property type="entry name" value="DUF4489"/>
    <property type="match status" value="1"/>
</dbReference>
<proteinExistence type="predicted"/>
<dbReference type="Proteomes" id="UP000776252">
    <property type="component" value="Unassembled WGS sequence"/>
</dbReference>
<name>A0ABS6BWZ8_9CLOT</name>
<evidence type="ECO:0000313" key="2">
    <source>
        <dbReference type="Proteomes" id="UP000776252"/>
    </source>
</evidence>
<comment type="caution">
    <text evidence="1">The sequence shown here is derived from an EMBL/GenBank/DDBJ whole genome shotgun (WGS) entry which is preliminary data.</text>
</comment>
<gene>
    <name evidence="1" type="ORF">KPL37_15485</name>
</gene>
<organism evidence="1 2">
    <name type="scientific">Clostridium frigoris</name>
    <dbReference type="NCBI Taxonomy" id="205327"/>
    <lineage>
        <taxon>Bacteria</taxon>
        <taxon>Bacillati</taxon>
        <taxon>Bacillota</taxon>
        <taxon>Clostridia</taxon>
        <taxon>Eubacteriales</taxon>
        <taxon>Clostridiaceae</taxon>
        <taxon>Clostridium</taxon>
    </lineage>
</organism>
<sequence length="158" mass="17366">MNSLSKIYKNNSCTSLTKNNLSDDCCTNKIILKSGKSLSTLVQLPLVPGTLDTPVKVANVTVDTLCLDDPEVKLDFTFTITNPTGAITVNLTFQVFKLCKNIQEKVPVGNAWVFKNNLSAETNTVFSFFVCDHDRFKSKCCTYIVEATPNANISQISS</sequence>
<protein>
    <submittedName>
        <fullName evidence="1">DUF4489 domain-containing protein</fullName>
    </submittedName>
</protein>
<reference evidence="1 2" key="1">
    <citation type="submission" date="2021-06" db="EMBL/GenBank/DDBJ databases">
        <title>Clostridia strains as spoilage organisms.</title>
        <authorList>
            <person name="Wambui J."/>
            <person name="Stephan R."/>
            <person name="Stevens M.J.A."/>
        </authorList>
    </citation>
    <scope>NUCLEOTIDE SEQUENCE [LARGE SCALE GENOMIC DNA]</scope>
    <source>
        <strain evidence="1 2">DSM 14204</strain>
    </source>
</reference>
<dbReference type="RefSeq" id="WP_216150828.1">
    <property type="nucleotide sequence ID" value="NZ_JAHLDV010000048.1"/>
</dbReference>